<reference evidence="13 14" key="1">
    <citation type="journal article" date="2015" name="Stand. Genomic Sci.">
        <title>Complete genome sequence and description of Salinispira pacifica gen. nov., sp. nov., a novel spirochaete isolated form a hypersaline microbial mat.</title>
        <authorList>
            <person name="Ben Hania W."/>
            <person name="Joseph M."/>
            <person name="Schumann P."/>
            <person name="Bunk B."/>
            <person name="Fiebig A."/>
            <person name="Sproer C."/>
            <person name="Klenk H.P."/>
            <person name="Fardeau M.L."/>
            <person name="Spring S."/>
        </authorList>
    </citation>
    <scope>NUCLEOTIDE SEQUENCE [LARGE SCALE GENOMIC DNA]</scope>
    <source>
        <strain evidence="13 14">L21-RPul-D2</strain>
    </source>
</reference>
<keyword evidence="3 9" id="KW-0276">Fatty acid metabolism</keyword>
<dbReference type="HAMAP" id="MF_01838">
    <property type="entry name" value="FabV_reductase"/>
    <property type="match status" value="1"/>
</dbReference>
<dbReference type="eggNOG" id="COG3007">
    <property type="taxonomic scope" value="Bacteria"/>
</dbReference>
<evidence type="ECO:0000259" key="11">
    <source>
        <dbReference type="Pfam" id="PF12241"/>
    </source>
</evidence>
<feature type="binding site" evidence="9">
    <location>
        <position position="224"/>
    </location>
    <ligand>
        <name>substrate</name>
    </ligand>
</feature>
<dbReference type="EC" id="1.3.1.44" evidence="9"/>
<dbReference type="PANTHER" id="PTHR37480">
    <property type="entry name" value="ENOYL-[ACYL-CARRIER-PROTEIN] REDUCTASE [NADH]"/>
    <property type="match status" value="1"/>
</dbReference>
<evidence type="ECO:0000313" key="14">
    <source>
        <dbReference type="Proteomes" id="UP000018680"/>
    </source>
</evidence>
<dbReference type="GO" id="GO:0004318">
    <property type="term" value="F:enoyl-[acyl-carrier-protein] reductase (NADH) activity"/>
    <property type="evidence" value="ECO:0007669"/>
    <property type="project" value="TreeGrafter"/>
</dbReference>
<dbReference type="InterPro" id="IPR050048">
    <property type="entry name" value="FabV-like_NADH_b"/>
</dbReference>
<sequence length="391" mass="43324">MVIKPMIRSNMCMNAHPEGCEKEVLDQISYVSSQPSFQGPKNVLVIGASTGYGLASRIVAAFGAGANTFGVSFEREPSAKRTGTMGYYSNETLEHEAKAKGLIAESINGDAFSHEVKAETAEKVKSLMGKVDLVVYSLASPVRKDPDSDTTFRSVLKPIGQTYTAKSINPQTGEISETSIEPANEDEIEQTVRVMGGDDWKLWIEALKNADVLTDDVTTIAYSYIGPDVTKAVYRDGTIGQAKAHLENTALELNDRLKTGGGRAYVSVNKALVTRASAVIPVVPLYLALLFKIMKEKNLHEGCIEQMYRMFTSRLYSNSPETDEKGRIRMDDWELKQEVQDEVNALWPRVNSDNINELGDLEAYNRDFLKLHGFGRDDVDYEADIDTQLRL</sequence>
<dbReference type="InterPro" id="IPR010758">
    <property type="entry name" value="Trans-2-enoyl-CoA_reductase"/>
</dbReference>
<dbReference type="EMBL" id="CP006939">
    <property type="protein sequence ID" value="AHC15001.1"/>
    <property type="molecule type" value="Genomic_DNA"/>
</dbReference>
<dbReference type="GO" id="GO:0051287">
    <property type="term" value="F:NAD binding"/>
    <property type="evidence" value="ECO:0007669"/>
    <property type="project" value="UniProtKB-UniRule"/>
</dbReference>
<dbReference type="InterPro" id="IPR024906">
    <property type="entry name" value="Eno_Rdtase_FAD-bd_dom"/>
</dbReference>
<dbReference type="Pfam" id="PF12241">
    <property type="entry name" value="Enoyl_reductase"/>
    <property type="match status" value="1"/>
</dbReference>
<evidence type="ECO:0000256" key="6">
    <source>
        <dbReference type="ARBA" id="ARBA00023098"/>
    </source>
</evidence>
<evidence type="ECO:0000256" key="3">
    <source>
        <dbReference type="ARBA" id="ARBA00022832"/>
    </source>
</evidence>
<evidence type="ECO:0000256" key="5">
    <source>
        <dbReference type="ARBA" id="ARBA00023027"/>
    </source>
</evidence>
<dbReference type="UniPathway" id="UPA00094"/>
<evidence type="ECO:0000256" key="7">
    <source>
        <dbReference type="ARBA" id="ARBA00023160"/>
    </source>
</evidence>
<evidence type="ECO:0000256" key="4">
    <source>
        <dbReference type="ARBA" id="ARBA00023002"/>
    </source>
</evidence>
<dbReference type="AlphaFoldDB" id="V5WIM4"/>
<dbReference type="NCBIfam" id="NF010177">
    <property type="entry name" value="PRK13656.1"/>
    <property type="match status" value="1"/>
</dbReference>
<keyword evidence="14" id="KW-1185">Reference proteome</keyword>
<gene>
    <name evidence="9" type="primary">fabV</name>
    <name evidence="13" type="ORF">L21SP2_1616</name>
</gene>
<evidence type="ECO:0000313" key="13">
    <source>
        <dbReference type="EMBL" id="AHC15001.1"/>
    </source>
</evidence>
<keyword evidence="5 9" id="KW-0520">NAD</keyword>
<keyword evidence="2 9" id="KW-0444">Lipid biosynthesis</keyword>
<feature type="binding site" evidence="9">
    <location>
        <begin position="47"/>
        <end position="52"/>
    </location>
    <ligand>
        <name>NAD(+)</name>
        <dbReference type="ChEBI" id="CHEBI:57540"/>
    </ligand>
</feature>
<evidence type="ECO:0000256" key="9">
    <source>
        <dbReference type="HAMAP-Rule" id="MF_01838"/>
    </source>
</evidence>
<feature type="binding site" evidence="9">
    <location>
        <begin position="272"/>
        <end position="274"/>
    </location>
    <ligand>
        <name>NAD(+)</name>
        <dbReference type="ChEBI" id="CHEBI:57540"/>
    </ligand>
</feature>
<evidence type="ECO:0000259" key="12">
    <source>
        <dbReference type="Pfam" id="PF12242"/>
    </source>
</evidence>
<feature type="domain" description="Trans-2-enoyl-CoA reductase-like NAD(P)H binding" evidence="12">
    <location>
        <begin position="2"/>
        <end position="78"/>
    </location>
</feature>
<dbReference type="GO" id="GO:0050343">
    <property type="term" value="F:trans-2-enoyl-CoA reductase (NADH) activity"/>
    <property type="evidence" value="ECO:0007669"/>
    <property type="project" value="UniProtKB-UniRule"/>
</dbReference>
<evidence type="ECO:0000256" key="1">
    <source>
        <dbReference type="ARBA" id="ARBA00011245"/>
    </source>
</evidence>
<dbReference type="RefSeq" id="WP_024267921.1">
    <property type="nucleotide sequence ID" value="NC_023035.1"/>
</dbReference>
<dbReference type="InterPro" id="IPR024910">
    <property type="entry name" value="Enoyl-CoA_Rdtase_cat_dom"/>
</dbReference>
<feature type="binding site" evidence="9">
    <location>
        <position position="243"/>
    </location>
    <ligand>
        <name>NAD(+)</name>
        <dbReference type="ChEBI" id="CHEBI:57540"/>
    </ligand>
</feature>
<evidence type="ECO:0000259" key="10">
    <source>
        <dbReference type="Pfam" id="PF07055"/>
    </source>
</evidence>
<dbReference type="GO" id="GO:0006633">
    <property type="term" value="P:fatty acid biosynthetic process"/>
    <property type="evidence" value="ECO:0007669"/>
    <property type="project" value="UniProtKB-UniRule"/>
</dbReference>
<dbReference type="Pfam" id="PF07055">
    <property type="entry name" value="Eno-Rase_FAD_bd"/>
    <property type="match status" value="1"/>
</dbReference>
<keyword evidence="7 9" id="KW-0275">Fatty acid biosynthesis</keyword>
<organism evidence="13 14">
    <name type="scientific">Salinispira pacifica</name>
    <dbReference type="NCBI Taxonomy" id="1307761"/>
    <lineage>
        <taxon>Bacteria</taxon>
        <taxon>Pseudomonadati</taxon>
        <taxon>Spirochaetota</taxon>
        <taxon>Spirochaetia</taxon>
        <taxon>Spirochaetales</taxon>
        <taxon>Spirochaetaceae</taxon>
        <taxon>Salinispira</taxon>
    </lineage>
</organism>
<dbReference type="Proteomes" id="UP000018680">
    <property type="component" value="Chromosome"/>
</dbReference>
<feature type="active site" description="Proton donor" evidence="9">
    <location>
        <position position="234"/>
    </location>
</feature>
<evidence type="ECO:0000256" key="8">
    <source>
        <dbReference type="ARBA" id="ARBA00048302"/>
    </source>
</evidence>
<dbReference type="PATRIC" id="fig|1307761.3.peg.1611"/>
<feature type="binding site" evidence="9">
    <location>
        <begin position="73"/>
        <end position="74"/>
    </location>
    <ligand>
        <name>NAD(+)</name>
        <dbReference type="ChEBI" id="CHEBI:57540"/>
    </ligand>
</feature>
<dbReference type="STRING" id="1307761.L21SP2_1616"/>
<feature type="domain" description="Trans-2-enoyl-CoA reductase catalytic" evidence="11">
    <location>
        <begin position="81"/>
        <end position="316"/>
    </location>
</feature>
<comment type="pathway">
    <text evidence="9">Lipid metabolism; fatty acid biosynthesis.</text>
</comment>
<dbReference type="NCBIfam" id="NF043048">
    <property type="entry name" value="EnoyACPredFabV"/>
    <property type="match status" value="1"/>
</dbReference>
<feature type="binding site" evidence="9">
    <location>
        <begin position="110"/>
        <end position="111"/>
    </location>
    <ligand>
        <name>NAD(+)</name>
        <dbReference type="ChEBI" id="CHEBI:57540"/>
    </ligand>
</feature>
<dbReference type="PANTHER" id="PTHR37480:SF1">
    <property type="entry name" value="ENOYL-[ACYL-CARRIER-PROTEIN] REDUCTASE [NADH]"/>
    <property type="match status" value="1"/>
</dbReference>
<dbReference type="Pfam" id="PF12242">
    <property type="entry name" value="Eno-Rase_NADH_b"/>
    <property type="match status" value="1"/>
</dbReference>
<name>V5WIM4_9SPIO</name>
<proteinExistence type="inferred from homology"/>
<comment type="subunit">
    <text evidence="1 9">Monomer.</text>
</comment>
<feature type="binding site" evidence="9">
    <location>
        <begin position="138"/>
        <end position="139"/>
    </location>
    <ligand>
        <name>NAD(+)</name>
        <dbReference type="ChEBI" id="CHEBI:57540"/>
    </ligand>
</feature>
<comment type="similarity">
    <text evidence="9">Belongs to the TER reductase family.</text>
</comment>
<comment type="catalytic activity">
    <reaction evidence="8 9">
        <text>a 2,3-saturated acyl-CoA + NAD(+) = a (2E)-enoyl-CoA + NADH + H(+)</text>
        <dbReference type="Rhea" id="RHEA:18177"/>
        <dbReference type="ChEBI" id="CHEBI:15378"/>
        <dbReference type="ChEBI" id="CHEBI:57540"/>
        <dbReference type="ChEBI" id="CHEBI:57945"/>
        <dbReference type="ChEBI" id="CHEBI:58856"/>
        <dbReference type="ChEBI" id="CHEBI:65111"/>
        <dbReference type="EC" id="1.3.1.44"/>
    </reaction>
</comment>
<comment type="function">
    <text evidence="9">Involved in the fatty acid synthesis (FAS II). Catalyzes the reduction of a carbon-carbon double bond in an enoyl moiety that is covalently linked to a coenzyme A (CoA).</text>
</comment>
<dbReference type="HOGENOM" id="CLU_057698_1_0_12"/>
<dbReference type="Gene3D" id="3.40.50.720">
    <property type="entry name" value="NAD(P)-binding Rossmann-like Domain"/>
    <property type="match status" value="1"/>
</dbReference>
<dbReference type="KEGG" id="slr:L21SP2_1616"/>
<evidence type="ECO:0000256" key="2">
    <source>
        <dbReference type="ARBA" id="ARBA00022516"/>
    </source>
</evidence>
<feature type="domain" description="Enoyl reductase FAD binding" evidence="10">
    <location>
        <begin position="322"/>
        <end position="385"/>
    </location>
</feature>
<accession>V5WIM4</accession>
<keyword evidence="4 9" id="KW-0560">Oxidoreductase</keyword>
<dbReference type="OrthoDB" id="9802260at2"/>
<keyword evidence="6 9" id="KW-0443">Lipid metabolism</keyword>
<feature type="site" description="Plays an important role in discriminating NADH against NADPH" evidence="9">
    <location>
        <position position="74"/>
    </location>
</feature>
<protein>
    <recommendedName>
        <fullName evidence="9">Trans-2-enoyl-CoA reductase [NADH]</fullName>
        <shortName evidence="9">TER</shortName>
        <ecNumber evidence="9">1.3.1.44</ecNumber>
    </recommendedName>
</protein>